<name>A0AB36ICX0_CORGT</name>
<evidence type="ECO:0000256" key="5">
    <source>
        <dbReference type="SAM" id="Coils"/>
    </source>
</evidence>
<dbReference type="RefSeq" id="WP_003856185.1">
    <property type="nucleotide sequence ID" value="NZ_JAAOYN010000001.1"/>
</dbReference>
<comment type="caution">
    <text evidence="7">The sequence shown here is derived from an EMBL/GenBank/DDBJ whole genome shotgun (WGS) entry which is preliminary data.</text>
</comment>
<dbReference type="GO" id="GO:0005524">
    <property type="term" value="F:ATP binding"/>
    <property type="evidence" value="ECO:0007669"/>
    <property type="project" value="UniProtKB-KW"/>
</dbReference>
<dbReference type="PANTHER" id="PTHR43553">
    <property type="entry name" value="HEAVY METAL TRANSPORTER"/>
    <property type="match status" value="1"/>
</dbReference>
<dbReference type="Proteomes" id="UP000186091">
    <property type="component" value="Unassembled WGS sequence"/>
</dbReference>
<evidence type="ECO:0000313" key="8">
    <source>
        <dbReference type="Proteomes" id="UP000186091"/>
    </source>
</evidence>
<organism evidence="7 8">
    <name type="scientific">Corynebacterium glutamicum</name>
    <name type="common">Brevibacterium saccharolyticum</name>
    <dbReference type="NCBI Taxonomy" id="1718"/>
    <lineage>
        <taxon>Bacteria</taxon>
        <taxon>Bacillati</taxon>
        <taxon>Actinomycetota</taxon>
        <taxon>Actinomycetes</taxon>
        <taxon>Mycobacteriales</taxon>
        <taxon>Corynebacteriaceae</taxon>
        <taxon>Corynebacterium</taxon>
    </lineage>
</organism>
<comment type="similarity">
    <text evidence="1">Belongs to the ABC transporter superfamily.</text>
</comment>
<dbReference type="PANTHER" id="PTHR43553:SF24">
    <property type="entry name" value="ENERGY-COUPLING FACTOR TRANSPORTER ATP-BINDING PROTEIN ECFA1"/>
    <property type="match status" value="1"/>
</dbReference>
<evidence type="ECO:0000259" key="6">
    <source>
        <dbReference type="Pfam" id="PF13166"/>
    </source>
</evidence>
<dbReference type="InterPro" id="IPR026866">
    <property type="entry name" value="CR006_AAA"/>
</dbReference>
<keyword evidence="5" id="KW-0175">Coiled coil</keyword>
<accession>A0AB36ICX0</accession>
<keyword evidence="4" id="KW-0067">ATP-binding</keyword>
<proteinExistence type="inferred from homology"/>
<dbReference type="GO" id="GO:0042626">
    <property type="term" value="F:ATPase-coupled transmembrane transporter activity"/>
    <property type="evidence" value="ECO:0007669"/>
    <property type="project" value="TreeGrafter"/>
</dbReference>
<gene>
    <name evidence="7" type="ORF">AUP69_02650</name>
</gene>
<feature type="domain" description="Protein CR006 P-loop" evidence="6">
    <location>
        <begin position="110"/>
        <end position="726"/>
    </location>
</feature>
<dbReference type="CDD" id="cd00267">
    <property type="entry name" value="ABC_ATPase"/>
    <property type="match status" value="1"/>
</dbReference>
<dbReference type="Pfam" id="PF13166">
    <property type="entry name" value="AAA_13"/>
    <property type="match status" value="1"/>
</dbReference>
<evidence type="ECO:0000256" key="4">
    <source>
        <dbReference type="ARBA" id="ARBA00022840"/>
    </source>
</evidence>
<dbReference type="SUPFAM" id="SSF52540">
    <property type="entry name" value="P-loop containing nucleoside triphosphate hydrolases"/>
    <property type="match status" value="1"/>
</dbReference>
<dbReference type="Gene3D" id="3.40.50.300">
    <property type="entry name" value="P-loop containing nucleotide triphosphate hydrolases"/>
    <property type="match status" value="2"/>
</dbReference>
<dbReference type="InterPro" id="IPR050095">
    <property type="entry name" value="ECF_ABC_transporter_ATP-bd"/>
</dbReference>
<dbReference type="InterPro" id="IPR027417">
    <property type="entry name" value="P-loop_NTPase"/>
</dbReference>
<evidence type="ECO:0000256" key="2">
    <source>
        <dbReference type="ARBA" id="ARBA00022448"/>
    </source>
</evidence>
<dbReference type="EMBL" id="LOQT01000011">
    <property type="protein sequence ID" value="OKX84134.1"/>
    <property type="molecule type" value="Genomic_DNA"/>
</dbReference>
<dbReference type="AlphaFoldDB" id="A0AB36ICX0"/>
<feature type="coiled-coil region" evidence="5">
    <location>
        <begin position="323"/>
        <end position="350"/>
    </location>
</feature>
<dbReference type="GO" id="GO:0043190">
    <property type="term" value="C:ATP-binding cassette (ABC) transporter complex"/>
    <property type="evidence" value="ECO:0007669"/>
    <property type="project" value="TreeGrafter"/>
</dbReference>
<reference evidence="7 8" key="1">
    <citation type="submission" date="2015-12" db="EMBL/GenBank/DDBJ databases">
        <title>Genome sequence of Corynebacterium AS 1.542.</title>
        <authorList>
            <person name="Yang J."/>
            <person name="Yang S."/>
        </authorList>
    </citation>
    <scope>NUCLEOTIDE SEQUENCE [LARGE SCALE GENOMIC DNA]</scope>
    <source>
        <strain evidence="7 8">AS 1.542</strain>
    </source>
</reference>
<protein>
    <recommendedName>
        <fullName evidence="6">Protein CR006 P-loop domain-containing protein</fullName>
    </recommendedName>
</protein>
<keyword evidence="2" id="KW-0813">Transport</keyword>
<evidence type="ECO:0000256" key="3">
    <source>
        <dbReference type="ARBA" id="ARBA00022741"/>
    </source>
</evidence>
<sequence length="909" mass="102309">MEDLAERLIKWSDKQKEWQRDLLRRIAEGEILDANAHREYAEFITSEKYNACHDWFVKPQSTPALNLQPLKLTHLAKVDTLSEPVRLKKLEHLEGANHLAPGAALEFAPRGLNIVAGSNGSGKSGYTRILKQIAASRAPGTVLPNVYKEHLEPSAVVTYSVGGTEYRSFSWTSASNESNDELRRIRVFDTVSAQSHLGRSSEVAYVPPALQVLSEYVSALNEISSLIENLVTEAKAKEIDFSLLSQGAENNVIDSLGKKPAADLIRSLKCLSPEQKVRVEELPAQISSLTQSDPAKLAIQASDRSRRLLILKNTLEKVAQIINAQEISKIADLLSKRKQAQEKVETAVNMLKDDPLLAEGTGNATWRHLWNAAHDHVAASVKDFENFSQLQSCPLCQQELDLEAKDRFSKFQTFIKAEAQEALRQTEDTLENKIVTIQNIVLPAEGEVASQTQFIEAYSVETSSSLNKVLNIYSSLRNWLISRDEAFYAELPPEAPSDESGWQELSARVAKICGELDQFSANENESAVELRQTDSSANSIINLKSELETLKLQENLFKSSNELRQEHDRRLRVEYLAKAQRETSTRNATSYNKELSKDYVDKVCDQFKVEANNLGIDRVPVALRFDKATKGVNYIRVELEEVLGHAVLDVLSEGEQRMSAIAGFFADLTESGDQSLLVFDDPVSSLDQVFRRKVAKRLIREAAQRQVVVFTHDITFVQELYEQHELWSKDRNVVGETAVASPHYLHINRTSNGTGVPTEAEHWYQVKLTSKISSLRNRIAGTRQIYKAHDETKYLQLAQDISGSIRECWEVLVEEVLLAGVVTRFKRSVETQKLKDLIPLSNEDLERVSRGMGLNSRFFRGHSAPADDQTAPPSPDELEQLVKELDDYRKEIIQRRDDLHSARKKPKKS</sequence>
<evidence type="ECO:0000256" key="1">
    <source>
        <dbReference type="ARBA" id="ARBA00005417"/>
    </source>
</evidence>
<evidence type="ECO:0000313" key="7">
    <source>
        <dbReference type="EMBL" id="OKX84134.1"/>
    </source>
</evidence>
<keyword evidence="3" id="KW-0547">Nucleotide-binding</keyword>